<accession>A0ABS2FTV6</accession>
<protein>
    <submittedName>
        <fullName evidence="1">Uncharacterized protein</fullName>
    </submittedName>
</protein>
<reference evidence="1 2" key="1">
    <citation type="journal article" date="2021" name="Sci. Rep.">
        <title>The distribution of antibiotic resistance genes in chicken gut microbiota commensals.</title>
        <authorList>
            <person name="Juricova H."/>
            <person name="Matiasovicova J."/>
            <person name="Kubasova T."/>
            <person name="Cejkova D."/>
            <person name="Rychlik I."/>
        </authorList>
    </citation>
    <scope>NUCLEOTIDE SEQUENCE [LARGE SCALE GENOMIC DNA]</scope>
    <source>
        <strain evidence="1 2">An411</strain>
    </source>
</reference>
<comment type="caution">
    <text evidence="1">The sequence shown here is derived from an EMBL/GenBank/DDBJ whole genome shotgun (WGS) entry which is preliminary data.</text>
</comment>
<dbReference type="EMBL" id="JACSNX010000005">
    <property type="protein sequence ID" value="MBM6851014.1"/>
    <property type="molecule type" value="Genomic_DNA"/>
</dbReference>
<evidence type="ECO:0000313" key="2">
    <source>
        <dbReference type="Proteomes" id="UP000719500"/>
    </source>
</evidence>
<name>A0ABS2FTV6_9FIRM</name>
<gene>
    <name evidence="1" type="ORF">H9X91_06115</name>
</gene>
<organism evidence="1 2">
    <name type="scientific">Oscillibacter valericigenes</name>
    <dbReference type="NCBI Taxonomy" id="351091"/>
    <lineage>
        <taxon>Bacteria</taxon>
        <taxon>Bacillati</taxon>
        <taxon>Bacillota</taxon>
        <taxon>Clostridia</taxon>
        <taxon>Eubacteriales</taxon>
        <taxon>Oscillospiraceae</taxon>
        <taxon>Oscillibacter</taxon>
    </lineage>
</organism>
<keyword evidence="2" id="KW-1185">Reference proteome</keyword>
<evidence type="ECO:0000313" key="1">
    <source>
        <dbReference type="EMBL" id="MBM6851014.1"/>
    </source>
</evidence>
<sequence length="173" mass="19697">MDKFPLMQDGRPVGELITEREALYTWYEARCRLPGEGLWCAWAVGDRGELRLGVLEPCGDRASIRRRFSAQLTAPMGRLLQGEIRPVRPAEPVDWAPLERPEALFRSRWLREQLWGLSGLLTRSGDGRRYVAAPYDAGRPFPLPALFCFARVVRIGGRMYAVFAFDKGEQPVF</sequence>
<dbReference type="RefSeq" id="WP_204803569.1">
    <property type="nucleotide sequence ID" value="NZ_JACSNX010000005.1"/>
</dbReference>
<dbReference type="Proteomes" id="UP000719500">
    <property type="component" value="Unassembled WGS sequence"/>
</dbReference>
<proteinExistence type="predicted"/>